<proteinExistence type="predicted"/>
<comment type="caution">
    <text evidence="1">The sequence shown here is derived from an EMBL/GenBank/DDBJ whole genome shotgun (WGS) entry which is preliminary data.</text>
</comment>
<sequence length="107" mass="11940">MSQVAFGRGMIADIAHKTYWTERSLGTTSASMLSAATGNTRPVTACCSRMTRPKMAPLYSEPYEAIAERVSRMLLLDNGGYIETVHIRRVVPVKSQRDEDCQQDQDL</sequence>
<dbReference type="EMBL" id="NCKW01003430">
    <property type="protein sequence ID" value="POM76501.1"/>
    <property type="molecule type" value="Genomic_DNA"/>
</dbReference>
<accession>A0A2P4YFC9</accession>
<organism evidence="1 2">
    <name type="scientific">Phytophthora palmivora</name>
    <dbReference type="NCBI Taxonomy" id="4796"/>
    <lineage>
        <taxon>Eukaryota</taxon>
        <taxon>Sar</taxon>
        <taxon>Stramenopiles</taxon>
        <taxon>Oomycota</taxon>
        <taxon>Peronosporomycetes</taxon>
        <taxon>Peronosporales</taxon>
        <taxon>Peronosporaceae</taxon>
        <taxon>Phytophthora</taxon>
    </lineage>
</organism>
<dbReference type="Proteomes" id="UP000237271">
    <property type="component" value="Unassembled WGS sequence"/>
</dbReference>
<keyword evidence="2" id="KW-1185">Reference proteome</keyword>
<protein>
    <submittedName>
        <fullName evidence="1">Uncharacterized protein</fullName>
    </submittedName>
</protein>
<reference evidence="1 2" key="1">
    <citation type="journal article" date="2017" name="Genome Biol. Evol.">
        <title>Phytophthora megakarya and P. palmivora, closely related causal agents of cacao black pod rot, underwent increases in genome sizes and gene numbers by different mechanisms.</title>
        <authorList>
            <person name="Ali S.S."/>
            <person name="Shao J."/>
            <person name="Lary D.J."/>
            <person name="Kronmiller B."/>
            <person name="Shen D."/>
            <person name="Strem M.D."/>
            <person name="Amoako-Attah I."/>
            <person name="Akrofi A.Y."/>
            <person name="Begoude B.A."/>
            <person name="Ten Hoopen G.M."/>
            <person name="Coulibaly K."/>
            <person name="Kebe B.I."/>
            <person name="Melnick R.L."/>
            <person name="Guiltinan M.J."/>
            <person name="Tyler B.M."/>
            <person name="Meinhardt L.W."/>
            <person name="Bailey B.A."/>
        </authorList>
    </citation>
    <scope>NUCLEOTIDE SEQUENCE [LARGE SCALE GENOMIC DNA]</scope>
    <source>
        <strain evidence="2">sbr112.9</strain>
    </source>
</reference>
<evidence type="ECO:0000313" key="1">
    <source>
        <dbReference type="EMBL" id="POM76501.1"/>
    </source>
</evidence>
<evidence type="ECO:0000313" key="2">
    <source>
        <dbReference type="Proteomes" id="UP000237271"/>
    </source>
</evidence>
<dbReference type="OrthoDB" id="96017at2759"/>
<dbReference type="AlphaFoldDB" id="A0A2P4YFC9"/>
<gene>
    <name evidence="1" type="ORF">PHPALM_6247</name>
</gene>
<name>A0A2P4YFC9_9STRA</name>